<proteinExistence type="predicted"/>
<evidence type="ECO:0000313" key="3">
    <source>
        <dbReference type="Proteomes" id="UP000548726"/>
    </source>
</evidence>
<organism evidence="2 3">
    <name type="scientific">Acetobacter persici</name>
    <dbReference type="NCBI Taxonomy" id="1076596"/>
    <lineage>
        <taxon>Bacteria</taxon>
        <taxon>Pseudomonadati</taxon>
        <taxon>Pseudomonadota</taxon>
        <taxon>Alphaproteobacteria</taxon>
        <taxon>Acetobacterales</taxon>
        <taxon>Acetobacteraceae</taxon>
        <taxon>Acetobacter</taxon>
    </lineage>
</organism>
<gene>
    <name evidence="2" type="ORF">DmAi_05360</name>
</gene>
<dbReference type="Pfam" id="PF12706">
    <property type="entry name" value="Lactamase_B_2"/>
    <property type="match status" value="1"/>
</dbReference>
<keyword evidence="3" id="KW-1185">Reference proteome</keyword>
<evidence type="ECO:0000259" key="1">
    <source>
        <dbReference type="SMART" id="SM00849"/>
    </source>
</evidence>
<protein>
    <submittedName>
        <fullName evidence="2">Metal-dependent hydrolase</fullName>
    </submittedName>
</protein>
<reference evidence="2 3" key="1">
    <citation type="journal article" date="2020" name="Cell Rep.">
        <title>Local necrotic cells trigger systemic immune activation via gut microbiome dysbiosis in Drosophila.</title>
        <authorList>
            <person name="Kosakamoto H."/>
            <person name="Yamauchi T."/>
            <person name="Akuzawa-Tokita Y."/>
            <person name="Nishimura K."/>
            <person name="Soga T."/>
            <person name="Murakami T."/>
            <person name="Mori H."/>
            <person name="Yamamoto K."/>
            <person name="Miyazaki R."/>
            <person name="Koto A."/>
            <person name="Miura M."/>
            <person name="Obata F."/>
        </authorList>
    </citation>
    <scope>NUCLEOTIDE SEQUENCE [LARGE SCALE GENOMIC DNA]</scope>
    <source>
        <strain evidence="2 3">Ai</strain>
    </source>
</reference>
<dbReference type="SMART" id="SM00849">
    <property type="entry name" value="Lactamase_B"/>
    <property type="match status" value="1"/>
</dbReference>
<comment type="caution">
    <text evidence="2">The sequence shown here is derived from an EMBL/GenBank/DDBJ whole genome shotgun (WGS) entry which is preliminary data.</text>
</comment>
<name>A0A6V8I640_9PROT</name>
<dbReference type="EMBL" id="BLJP01000001">
    <property type="protein sequence ID" value="GFE92477.1"/>
    <property type="molecule type" value="Genomic_DNA"/>
</dbReference>
<evidence type="ECO:0000313" key="2">
    <source>
        <dbReference type="EMBL" id="GFE92477.1"/>
    </source>
</evidence>
<dbReference type="OrthoDB" id="9781189at2"/>
<dbReference type="Proteomes" id="UP000548726">
    <property type="component" value="Unassembled WGS sequence"/>
</dbReference>
<accession>A0A6V8I640</accession>
<dbReference type="AlphaFoldDB" id="A0A6V8I640"/>
<dbReference type="RefSeq" id="WP_086655255.1">
    <property type="nucleotide sequence ID" value="NZ_BLJP01000001.1"/>
</dbReference>
<dbReference type="Gene3D" id="3.60.15.10">
    <property type="entry name" value="Ribonuclease Z/Hydroxyacylglutathione hydrolase-like"/>
    <property type="match status" value="1"/>
</dbReference>
<dbReference type="PANTHER" id="PTHR42663:SF6">
    <property type="entry name" value="HYDROLASE C777.06C-RELATED"/>
    <property type="match status" value="1"/>
</dbReference>
<dbReference type="GO" id="GO:0016787">
    <property type="term" value="F:hydrolase activity"/>
    <property type="evidence" value="ECO:0007669"/>
    <property type="project" value="UniProtKB-KW"/>
</dbReference>
<dbReference type="PANTHER" id="PTHR42663">
    <property type="entry name" value="HYDROLASE C777.06C-RELATED-RELATED"/>
    <property type="match status" value="1"/>
</dbReference>
<dbReference type="SUPFAM" id="SSF56281">
    <property type="entry name" value="Metallo-hydrolase/oxidoreductase"/>
    <property type="match status" value="1"/>
</dbReference>
<sequence>MKVTILGCGGSAGVPMLGGEDGRGIWGQCDPNEPRNIRSRASIFIRMDDGEGILVDTGPDIRAQLLANGISAFRSIFFTHAHADHIAGLDEVRGINRTIGQPITAYATPSVLEEVQTRFNYVFQPWTTVPHFFRAVVEAQPVPLHGDVVMSGYKISLFEQNHGRIPSGGLRCGDFAYSTDTVELPEASFDVLAGVDTWIVDCFQKEPHSAHAWLEKVLEWKERVQPRRLILTHLGPDMDWAWMRDTLPAGVEAAYDGLSFTLPDPEKA</sequence>
<dbReference type="InterPro" id="IPR036866">
    <property type="entry name" value="RibonucZ/Hydroxyglut_hydro"/>
</dbReference>
<feature type="domain" description="Metallo-beta-lactamase" evidence="1">
    <location>
        <begin position="39"/>
        <end position="233"/>
    </location>
</feature>
<dbReference type="CDD" id="cd16279">
    <property type="entry name" value="metallo-hydrolase-like_MBL-fold"/>
    <property type="match status" value="1"/>
</dbReference>
<keyword evidence="2" id="KW-0378">Hydrolase</keyword>
<dbReference type="InterPro" id="IPR001279">
    <property type="entry name" value="Metallo-B-lactamas"/>
</dbReference>